<keyword evidence="2" id="KW-1185">Reference proteome</keyword>
<dbReference type="GeneID" id="92038226"/>
<accession>A0ABR1XBZ6</accession>
<evidence type="ECO:0000313" key="1">
    <source>
        <dbReference type="EMBL" id="KAK8094166.1"/>
    </source>
</evidence>
<reference evidence="1 2" key="1">
    <citation type="submission" date="2023-01" db="EMBL/GenBank/DDBJ databases">
        <title>Analysis of 21 Apiospora genomes using comparative genomics revels a genus with tremendous synthesis potential of carbohydrate active enzymes and secondary metabolites.</title>
        <authorList>
            <person name="Sorensen T."/>
        </authorList>
    </citation>
    <scope>NUCLEOTIDE SEQUENCE [LARGE SCALE GENOMIC DNA]</scope>
    <source>
        <strain evidence="1 2">CBS 114990</strain>
    </source>
</reference>
<gene>
    <name evidence="1" type="ORF">PG997_000851</name>
</gene>
<evidence type="ECO:0000313" key="2">
    <source>
        <dbReference type="Proteomes" id="UP001433268"/>
    </source>
</evidence>
<comment type="caution">
    <text evidence="1">The sequence shown here is derived from an EMBL/GenBank/DDBJ whole genome shotgun (WGS) entry which is preliminary data.</text>
</comment>
<sequence>MEEEEVVLVKEELTMKFGVFRLRSREGKQERAYQNEPSNLTVAHTGRATLQQIDSIDDEPLFANSQELALFEKSQLGGDVGADLLT</sequence>
<dbReference type="EMBL" id="JAQQWN010000002">
    <property type="protein sequence ID" value="KAK8094166.1"/>
    <property type="molecule type" value="Genomic_DNA"/>
</dbReference>
<organism evidence="1 2">
    <name type="scientific">Apiospora hydei</name>
    <dbReference type="NCBI Taxonomy" id="1337664"/>
    <lineage>
        <taxon>Eukaryota</taxon>
        <taxon>Fungi</taxon>
        <taxon>Dikarya</taxon>
        <taxon>Ascomycota</taxon>
        <taxon>Pezizomycotina</taxon>
        <taxon>Sordariomycetes</taxon>
        <taxon>Xylariomycetidae</taxon>
        <taxon>Amphisphaeriales</taxon>
        <taxon>Apiosporaceae</taxon>
        <taxon>Apiospora</taxon>
    </lineage>
</organism>
<dbReference type="Proteomes" id="UP001433268">
    <property type="component" value="Unassembled WGS sequence"/>
</dbReference>
<protein>
    <submittedName>
        <fullName evidence="1">Uncharacterized protein</fullName>
    </submittedName>
</protein>
<proteinExistence type="predicted"/>
<name>A0ABR1XBZ6_9PEZI</name>
<dbReference type="RefSeq" id="XP_066674939.1">
    <property type="nucleotide sequence ID" value="XM_066805166.1"/>
</dbReference>